<dbReference type="InterPro" id="IPR013497">
    <property type="entry name" value="Topo_IA_cen"/>
</dbReference>
<dbReference type="Pfam" id="PF01131">
    <property type="entry name" value="Topoisom_bac"/>
    <property type="match status" value="1"/>
</dbReference>
<keyword evidence="6" id="KW-0460">Magnesium</keyword>
<evidence type="ECO:0000259" key="13">
    <source>
        <dbReference type="PROSITE" id="PS52039"/>
    </source>
</evidence>
<evidence type="ECO:0000259" key="12">
    <source>
        <dbReference type="PROSITE" id="PS50880"/>
    </source>
</evidence>
<dbReference type="SUPFAM" id="SSF57783">
    <property type="entry name" value="Zinc beta-ribbon"/>
    <property type="match status" value="2"/>
</dbReference>
<evidence type="ECO:0000256" key="4">
    <source>
        <dbReference type="ARBA" id="ARBA00022771"/>
    </source>
</evidence>
<keyword evidence="8 10" id="KW-0238">DNA-binding</keyword>
<dbReference type="InterPro" id="IPR013824">
    <property type="entry name" value="Topo_IA_cen_sub1"/>
</dbReference>
<dbReference type="KEGG" id="ruv:EC9_39560"/>
<keyword evidence="15" id="KW-1185">Reference proteome</keyword>
<dbReference type="GO" id="GO:0008270">
    <property type="term" value="F:zinc ion binding"/>
    <property type="evidence" value="ECO:0007669"/>
    <property type="project" value="UniProtKB-KW"/>
</dbReference>
<comment type="similarity">
    <text evidence="2 10">Belongs to the type IA topoisomerase family.</text>
</comment>
<reference evidence="14 15" key="1">
    <citation type="submission" date="2019-02" db="EMBL/GenBank/DDBJ databases">
        <title>Deep-cultivation of Planctomycetes and their phenomic and genomic characterization uncovers novel biology.</title>
        <authorList>
            <person name="Wiegand S."/>
            <person name="Jogler M."/>
            <person name="Boedeker C."/>
            <person name="Pinto D."/>
            <person name="Vollmers J."/>
            <person name="Rivas-Marin E."/>
            <person name="Kohn T."/>
            <person name="Peeters S.H."/>
            <person name="Heuer A."/>
            <person name="Rast P."/>
            <person name="Oberbeckmann S."/>
            <person name="Bunk B."/>
            <person name="Jeske O."/>
            <person name="Meyerdierks A."/>
            <person name="Storesund J.E."/>
            <person name="Kallscheuer N."/>
            <person name="Luecker S."/>
            <person name="Lage O.M."/>
            <person name="Pohl T."/>
            <person name="Merkel B.J."/>
            <person name="Hornburger P."/>
            <person name="Mueller R.-W."/>
            <person name="Bruemmer F."/>
            <person name="Labrenz M."/>
            <person name="Spormann A.M."/>
            <person name="Op den Camp H."/>
            <person name="Overmann J."/>
            <person name="Amann R."/>
            <person name="Jetten M.S.M."/>
            <person name="Mascher T."/>
            <person name="Medema M.H."/>
            <person name="Devos D.P."/>
            <person name="Kaster A.-K."/>
            <person name="Ovreas L."/>
            <person name="Rohde M."/>
            <person name="Galperin M.Y."/>
            <person name="Jogler C."/>
        </authorList>
    </citation>
    <scope>NUCLEOTIDE SEQUENCE [LARGE SCALE GENOMIC DNA]</scope>
    <source>
        <strain evidence="14 15">EC9</strain>
    </source>
</reference>
<feature type="site" description="Interaction with DNA" evidence="10">
    <location>
        <position position="577"/>
    </location>
</feature>
<dbReference type="GO" id="GO:0005694">
    <property type="term" value="C:chromosome"/>
    <property type="evidence" value="ECO:0007669"/>
    <property type="project" value="InterPro"/>
</dbReference>
<dbReference type="Pfam" id="PF01751">
    <property type="entry name" value="Toprim"/>
    <property type="match status" value="1"/>
</dbReference>
<dbReference type="InterPro" id="IPR013826">
    <property type="entry name" value="Topo_IA_cen_sub3"/>
</dbReference>
<feature type="site" description="Interaction with DNA" evidence="10">
    <location>
        <position position="170"/>
    </location>
</feature>
<dbReference type="PROSITE" id="PS52039">
    <property type="entry name" value="TOPO_IA_2"/>
    <property type="match status" value="1"/>
</dbReference>
<dbReference type="InterPro" id="IPR023405">
    <property type="entry name" value="Topo_IA_core_domain"/>
</dbReference>
<keyword evidence="7 10" id="KW-0799">Topoisomerase</keyword>
<dbReference type="Gene3D" id="1.10.460.10">
    <property type="entry name" value="Topoisomerase I, domain 2"/>
    <property type="match status" value="2"/>
</dbReference>
<dbReference type="InterPro" id="IPR003602">
    <property type="entry name" value="Topo_IA_DNA-bd_dom"/>
</dbReference>
<dbReference type="GO" id="GO:0003917">
    <property type="term" value="F:DNA topoisomerase type I (single strand cut, ATP-independent) activity"/>
    <property type="evidence" value="ECO:0007669"/>
    <property type="project" value="UniProtKB-UniRule"/>
</dbReference>
<feature type="site" description="Interaction with DNA" evidence="10">
    <location>
        <position position="49"/>
    </location>
</feature>
<gene>
    <name evidence="10 14" type="primary">topA</name>
    <name evidence="14" type="ORF">EC9_39560</name>
</gene>
<dbReference type="SUPFAM" id="SSF56712">
    <property type="entry name" value="Prokaryotic type I DNA topoisomerase"/>
    <property type="match status" value="1"/>
</dbReference>
<evidence type="ECO:0000256" key="2">
    <source>
        <dbReference type="ARBA" id="ARBA00009446"/>
    </source>
</evidence>
<evidence type="ECO:0000256" key="1">
    <source>
        <dbReference type="ARBA" id="ARBA00000213"/>
    </source>
</evidence>
<sequence length="913" mass="102388">MAKRSAKKYAFDPKEVTGKHLVIVESPTKAKTINKYLGNDYFVMASVGHVRDLPKSAPKGAKRKDHPVPGVDLQNNFSPTYEVMPDKKPTVTNLQKAAKQAQDVWFATDLDREGEAIAWHLAEALGVPTAQAKRVVFNAITKGDIARAFQNPRTIATNVVNAQQARRIVDRIVGYQVSPLLWRKVAGGLSAGRVQSVAVRLVVEREREIEAFIPDEFWKINALFATDLAKTGEIAGKWSSWSGEEERTLKQQNEWLSQQKCLRAELVRFGGSKFEPSDRAVALDAAQQLGFSLDEAIETEDPKGKGPAKNRVTFVGQVGDAPEYKITSIETRRTTSRPSPPFITSTMQQAAANRLGFQLQRTMRTAQQLYEGIDLKGTRGQTGLITYMRTDSTHLSGEALDMSRTFIEQNYGKDYLPEKPNFYKSSNKDAQEAHEAIRPTDATLTPAIVKSHVSDEQYKLYKLIWERFISCQMLPAQWDSTSIEIQPTGVDATLKASGRTLVFDGFYRASGVPTSDDIVLPKLNEGEQLGPMEIDPQQKFTSPPPRFTEASLQKRLEEEGIGRPSTYAAIISTIQDRKYVEPVAQRDRRLKATDIGKVVTDKLVEAFPEIMDVGYTRRMEAGLDEIETGQEEWQKLLHRFYDPFKDALEQAMENTSHAKAEFEPAPDHLKCPKCGAPTCYRFGRNGRFLGCTKFMVEPVEVQAEGHDGTYLLQKARGKARPQLLHKETSAKLGWMKLTKDDKAKFQKISDEMPERCDYAAPIDSEGNPMLPEETDVLCPEDGTPLIKRTGRFGPFLASQNYPEVKFILKLDPKKGTVVLPKTEPMVSELTCPKCEEHPLYIRDSKRGLWLSCSSFPKCRGRVAYSSLEEEQQKKIEADWAAWVEAHPLPVIKTIEGQVVEDGYEPKLHTIAPA</sequence>
<dbReference type="GO" id="GO:0006265">
    <property type="term" value="P:DNA topological change"/>
    <property type="evidence" value="ECO:0007669"/>
    <property type="project" value="UniProtKB-UniRule"/>
</dbReference>
<dbReference type="PANTHER" id="PTHR42785:SF1">
    <property type="entry name" value="DNA TOPOISOMERASE"/>
    <property type="match status" value="1"/>
</dbReference>
<dbReference type="SMART" id="SM00436">
    <property type="entry name" value="TOP1Bc"/>
    <property type="match status" value="1"/>
</dbReference>
<dbReference type="Proteomes" id="UP000319557">
    <property type="component" value="Chromosome"/>
</dbReference>
<organism evidence="14 15">
    <name type="scientific">Rosistilla ulvae</name>
    <dbReference type="NCBI Taxonomy" id="1930277"/>
    <lineage>
        <taxon>Bacteria</taxon>
        <taxon>Pseudomonadati</taxon>
        <taxon>Planctomycetota</taxon>
        <taxon>Planctomycetia</taxon>
        <taxon>Pirellulales</taxon>
        <taxon>Pirellulaceae</taxon>
        <taxon>Rosistilla</taxon>
    </lineage>
</organism>
<dbReference type="PROSITE" id="PS50880">
    <property type="entry name" value="TOPRIM"/>
    <property type="match status" value="1"/>
</dbReference>
<dbReference type="Pfam" id="PF01396">
    <property type="entry name" value="Zn_ribbon_Top1"/>
    <property type="match status" value="3"/>
</dbReference>
<feature type="site" description="Interaction with DNA" evidence="10">
    <location>
        <position position="167"/>
    </location>
</feature>
<dbReference type="InterPro" id="IPR005733">
    <property type="entry name" value="TopoI_bac-type"/>
</dbReference>
<dbReference type="Gene3D" id="3.30.65.10">
    <property type="entry name" value="Bacterial Topoisomerase I, domain 1"/>
    <property type="match status" value="3"/>
</dbReference>
<evidence type="ECO:0000256" key="11">
    <source>
        <dbReference type="SAM" id="MobiDB-lite"/>
    </source>
</evidence>
<feature type="site" description="Interaction with DNA" evidence="10">
    <location>
        <position position="182"/>
    </location>
</feature>
<dbReference type="InterPro" id="IPR006171">
    <property type="entry name" value="TOPRIM_dom"/>
</dbReference>
<evidence type="ECO:0000313" key="14">
    <source>
        <dbReference type="EMBL" id="QDS89756.1"/>
    </source>
</evidence>
<dbReference type="SMART" id="SM00493">
    <property type="entry name" value="TOPRIM"/>
    <property type="match status" value="1"/>
</dbReference>
<feature type="region of interest" description="Interaction with DNA" evidence="10">
    <location>
        <begin position="190"/>
        <end position="195"/>
    </location>
</feature>
<evidence type="ECO:0000256" key="6">
    <source>
        <dbReference type="ARBA" id="ARBA00022842"/>
    </source>
</evidence>
<feature type="site" description="Interaction with DNA" evidence="10">
    <location>
        <position position="389"/>
    </location>
</feature>
<keyword evidence="3" id="KW-0479">Metal-binding</keyword>
<dbReference type="InterPro" id="IPR000380">
    <property type="entry name" value="Topo_IA"/>
</dbReference>
<feature type="region of interest" description="Disordered" evidence="11">
    <location>
        <begin position="53"/>
        <end position="77"/>
    </location>
</feature>
<accession>A0A517M4G4</accession>
<name>A0A517M4G4_9BACT</name>
<dbReference type="OrthoDB" id="9804262at2"/>
<comment type="catalytic activity">
    <reaction evidence="1 10">
        <text>ATP-independent breakage of single-stranded DNA, followed by passage and rejoining.</text>
        <dbReference type="EC" id="5.6.2.1"/>
    </reaction>
</comment>
<dbReference type="HAMAP" id="MF_00952">
    <property type="entry name" value="Topoisom_1_prok"/>
    <property type="match status" value="1"/>
</dbReference>
<feature type="domain" description="Topo IA-type catalytic" evidence="13">
    <location>
        <begin position="156"/>
        <end position="648"/>
    </location>
</feature>
<dbReference type="GO" id="GO:0003677">
    <property type="term" value="F:DNA binding"/>
    <property type="evidence" value="ECO:0007669"/>
    <property type="project" value="UniProtKB-KW"/>
</dbReference>
<evidence type="ECO:0000256" key="9">
    <source>
        <dbReference type="ARBA" id="ARBA00023235"/>
    </source>
</evidence>
<comment type="subunit">
    <text evidence="10">Monomer.</text>
</comment>
<dbReference type="SMART" id="SM00437">
    <property type="entry name" value="TOP1Ac"/>
    <property type="match status" value="1"/>
</dbReference>
<dbReference type="PANTHER" id="PTHR42785">
    <property type="entry name" value="DNA TOPOISOMERASE, TYPE IA, CORE"/>
    <property type="match status" value="1"/>
</dbReference>
<dbReference type="AlphaFoldDB" id="A0A517M4G4"/>
<keyword evidence="4" id="KW-0863">Zinc-finger</keyword>
<evidence type="ECO:0000256" key="8">
    <source>
        <dbReference type="ARBA" id="ARBA00023125"/>
    </source>
</evidence>
<dbReference type="EC" id="5.6.2.1" evidence="10"/>
<proteinExistence type="inferred from homology"/>
<feature type="active site" description="O-(5'-phospho-DNA)-tyrosine intermediate" evidence="10">
    <location>
        <position position="387"/>
    </location>
</feature>
<dbReference type="Gene3D" id="3.40.50.140">
    <property type="match status" value="1"/>
</dbReference>
<dbReference type="InterPro" id="IPR013498">
    <property type="entry name" value="Topo_IA_Znf"/>
</dbReference>
<feature type="domain" description="Toprim" evidence="12">
    <location>
        <begin position="19"/>
        <end position="140"/>
    </location>
</feature>
<dbReference type="Gene3D" id="1.10.290.10">
    <property type="entry name" value="Topoisomerase I, domain 4"/>
    <property type="match status" value="1"/>
</dbReference>
<dbReference type="CDD" id="cd03363">
    <property type="entry name" value="TOPRIM_TopoIA_TopoI"/>
    <property type="match status" value="1"/>
</dbReference>
<evidence type="ECO:0000256" key="3">
    <source>
        <dbReference type="ARBA" id="ARBA00022723"/>
    </source>
</evidence>
<dbReference type="PRINTS" id="PR00417">
    <property type="entry name" value="PRTPISMRASEI"/>
</dbReference>
<protein>
    <recommendedName>
        <fullName evidence="10">DNA topoisomerase 1</fullName>
        <ecNumber evidence="10">5.6.2.1</ecNumber>
    </recommendedName>
    <alternativeName>
        <fullName evidence="10">DNA topoisomerase I</fullName>
    </alternativeName>
</protein>
<feature type="site" description="Interaction with DNA" evidence="10">
    <location>
        <position position="175"/>
    </location>
</feature>
<keyword evidence="5" id="KW-0862">Zinc</keyword>
<feature type="site" description="Interaction with DNA" evidence="10">
    <location>
        <position position="166"/>
    </location>
</feature>
<dbReference type="InterPro" id="IPR003601">
    <property type="entry name" value="Topo_IA_2"/>
</dbReference>
<keyword evidence="9 10" id="KW-0413">Isomerase</keyword>
<dbReference type="EMBL" id="CP036261">
    <property type="protein sequence ID" value="QDS89756.1"/>
    <property type="molecule type" value="Genomic_DNA"/>
</dbReference>
<dbReference type="NCBIfam" id="TIGR01051">
    <property type="entry name" value="topA_bact"/>
    <property type="match status" value="1"/>
</dbReference>
<evidence type="ECO:0000256" key="5">
    <source>
        <dbReference type="ARBA" id="ARBA00022833"/>
    </source>
</evidence>
<dbReference type="CDD" id="cd00186">
    <property type="entry name" value="TOP1Ac"/>
    <property type="match status" value="1"/>
</dbReference>
<dbReference type="InterPro" id="IPR028612">
    <property type="entry name" value="Topoisom_1_IA"/>
</dbReference>
<dbReference type="InterPro" id="IPR034149">
    <property type="entry name" value="TOPRIM_TopoI"/>
</dbReference>
<evidence type="ECO:0000313" key="15">
    <source>
        <dbReference type="Proteomes" id="UP000319557"/>
    </source>
</evidence>
<evidence type="ECO:0000256" key="7">
    <source>
        <dbReference type="ARBA" id="ARBA00023029"/>
    </source>
</evidence>
<comment type="function">
    <text evidence="10">Releases the supercoiling and torsional tension of DNA, which is introduced during the DNA replication and transcription, by transiently cleaving and rejoining one strand of the DNA duplex. Introduces a single-strand break via transesterification at a target site in duplex DNA. The scissile phosphodiester is attacked by the catalytic tyrosine of the enzyme, resulting in the formation of a DNA-(5'-phosphotyrosyl)-enzyme intermediate and the expulsion of a 3'-OH DNA strand. The free DNA strand then undergoes passage around the unbroken strand, thus removing DNA supercoils. Finally, in the religation step, the DNA 3'-OH attacks the covalent intermediate to expel the active-site tyrosine and restore the DNA phosphodiester backbone.</text>
</comment>
<dbReference type="RefSeq" id="WP_145347666.1">
    <property type="nucleotide sequence ID" value="NZ_CP036261.1"/>
</dbReference>
<evidence type="ECO:0000256" key="10">
    <source>
        <dbReference type="HAMAP-Rule" id="MF_00952"/>
    </source>
</evidence>